<dbReference type="SUPFAM" id="SSF49899">
    <property type="entry name" value="Concanavalin A-like lectins/glucanases"/>
    <property type="match status" value="1"/>
</dbReference>
<feature type="domain" description="B box-type" evidence="5">
    <location>
        <begin position="67"/>
        <end position="108"/>
    </location>
</feature>
<dbReference type="GO" id="GO:0008270">
    <property type="term" value="F:zinc ion binding"/>
    <property type="evidence" value="ECO:0007669"/>
    <property type="project" value="UniProtKB-KW"/>
</dbReference>
<dbReference type="InterPro" id="IPR000315">
    <property type="entry name" value="Znf_B-box"/>
</dbReference>
<dbReference type="AlphaFoldDB" id="A0A3P8PHE7"/>
<evidence type="ECO:0000259" key="5">
    <source>
        <dbReference type="PROSITE" id="PS50119"/>
    </source>
</evidence>
<keyword evidence="3" id="KW-0862">Zinc</keyword>
<dbReference type="GeneTree" id="ENSGT00940000163587"/>
<dbReference type="Gene3D" id="4.10.830.40">
    <property type="match status" value="1"/>
</dbReference>
<dbReference type="InterPro" id="IPR013320">
    <property type="entry name" value="ConA-like_dom_sf"/>
</dbReference>
<reference evidence="6" key="3">
    <citation type="submission" date="2025-08" db="UniProtKB">
        <authorList>
            <consortium name="Ensembl"/>
        </authorList>
    </citation>
    <scope>IDENTIFICATION</scope>
</reference>
<dbReference type="Proteomes" id="UP000265100">
    <property type="component" value="Chromosome 3"/>
</dbReference>
<gene>
    <name evidence="6" type="primary">ZNF512</name>
</gene>
<dbReference type="SMART" id="SM00336">
    <property type="entry name" value="BBOX"/>
    <property type="match status" value="1"/>
</dbReference>
<keyword evidence="7" id="KW-1185">Reference proteome</keyword>
<dbReference type="Pfam" id="PF00643">
    <property type="entry name" value="zf-B_box"/>
    <property type="match status" value="1"/>
</dbReference>
<dbReference type="SUPFAM" id="SSF57845">
    <property type="entry name" value="B-box zinc-binding domain"/>
    <property type="match status" value="1"/>
</dbReference>
<evidence type="ECO:0000256" key="4">
    <source>
        <dbReference type="PROSITE-ProRule" id="PRU00024"/>
    </source>
</evidence>
<reference evidence="7" key="2">
    <citation type="submission" date="2023-03" db="EMBL/GenBank/DDBJ databases">
        <authorList>
            <consortium name="Wellcome Sanger Institute Data Sharing"/>
        </authorList>
    </citation>
    <scope>NUCLEOTIDE SEQUENCE [LARGE SCALE GENOMIC DNA]</scope>
</reference>
<sequence>MSDSIQTKRRRTDPQTVLCDMCAEDRKPAKKTCMKCEISMCVQHLQAHLTTPVLLQTHLLTEPMALCGNTKCSQHGKLLEYYCLDDMTCVCVSCAIEDQHRLHNMKTFSTAHKELLEKLKAEQLILQEKTDDENVSLEKWEKSEREKLGRCSVRLIEAVTKLRDISLTSVQSSVSARMVSLKTSKSSMEAAQKEKDTFSFLQMYSQVHQDVEKAKAVDLSKGLEPGSHRDKLVEEMRQNGEKMVKQASQFWGSLLTLVDPEHHQELVPTGSDLIFEPQSLGPGMLLSTDNRKVFHNSWLGQCCATLLICSTKTASSFQRWVVSLSEESDWTIGLCDKKCAKNLKDGAVYGLCWEDKQLSSLTTKRCNTVSHVSDRSFRMDEWEETPLIKTVKEYMVSSLLITYQGENGEEPVPRPEKVEVLWNFAASTLSFFRRTGQHQREEIITMKLKESVNIQDLTPFVQLGKQNIDGTTQQQDLKCSCGKVYYWDGNRYRDHSSGYSYQSTCSCGKVIGVTEMVCKLC</sequence>
<reference evidence="6" key="4">
    <citation type="submission" date="2025-09" db="UniProtKB">
        <authorList>
            <consortium name="Ensembl"/>
        </authorList>
    </citation>
    <scope>IDENTIFICATION</scope>
</reference>
<dbReference type="PANTHER" id="PTHR25465:SF73">
    <property type="entry name" value="E3 UBIQUITIN_ISG15 LIGASE TRIM25 ISOFORM X1"/>
    <property type="match status" value="1"/>
</dbReference>
<dbReference type="InterPro" id="IPR051051">
    <property type="entry name" value="E3_ubiq-ligase_TRIM/RNF"/>
</dbReference>
<dbReference type="STRING" id="8154.ENSACLP00000016422"/>
<reference evidence="6 7" key="1">
    <citation type="submission" date="2018-05" db="EMBL/GenBank/DDBJ databases">
        <authorList>
            <person name="Datahose"/>
        </authorList>
    </citation>
    <scope>NUCLEOTIDE SEQUENCE</scope>
</reference>
<dbReference type="Bgee" id="ENSACLG00000011209">
    <property type="expression patterns" value="Expressed in ovary and 6 other cell types or tissues"/>
</dbReference>
<evidence type="ECO:0000256" key="1">
    <source>
        <dbReference type="ARBA" id="ARBA00022723"/>
    </source>
</evidence>
<keyword evidence="2 4" id="KW-0863">Zinc-finger</keyword>
<dbReference type="Ensembl" id="ENSACLT00000016809.2">
    <property type="protein sequence ID" value="ENSACLP00000016422.2"/>
    <property type="gene ID" value="ENSACLG00000011209.2"/>
</dbReference>
<dbReference type="Gene3D" id="3.30.160.60">
    <property type="entry name" value="Classic Zinc Finger"/>
    <property type="match status" value="1"/>
</dbReference>
<name>A0A3P8PHE7_ASTCA</name>
<keyword evidence="1" id="KW-0479">Metal-binding</keyword>
<protein>
    <recommendedName>
        <fullName evidence="5">B box-type domain-containing protein</fullName>
    </recommendedName>
</protein>
<dbReference type="PROSITE" id="PS50119">
    <property type="entry name" value="ZF_BBOX"/>
    <property type="match status" value="1"/>
</dbReference>
<evidence type="ECO:0000256" key="2">
    <source>
        <dbReference type="ARBA" id="ARBA00022771"/>
    </source>
</evidence>
<dbReference type="Gene3D" id="2.60.120.920">
    <property type="match status" value="1"/>
</dbReference>
<evidence type="ECO:0000313" key="6">
    <source>
        <dbReference type="Ensembl" id="ENSACLP00000016422.2"/>
    </source>
</evidence>
<organism evidence="6 7">
    <name type="scientific">Astatotilapia calliptera</name>
    <name type="common">Eastern happy</name>
    <name type="synonym">Chromis callipterus</name>
    <dbReference type="NCBI Taxonomy" id="8154"/>
    <lineage>
        <taxon>Eukaryota</taxon>
        <taxon>Metazoa</taxon>
        <taxon>Chordata</taxon>
        <taxon>Craniata</taxon>
        <taxon>Vertebrata</taxon>
        <taxon>Euteleostomi</taxon>
        <taxon>Actinopterygii</taxon>
        <taxon>Neopterygii</taxon>
        <taxon>Teleostei</taxon>
        <taxon>Neoteleostei</taxon>
        <taxon>Acanthomorphata</taxon>
        <taxon>Ovalentaria</taxon>
        <taxon>Cichlomorphae</taxon>
        <taxon>Cichliformes</taxon>
        <taxon>Cichlidae</taxon>
        <taxon>African cichlids</taxon>
        <taxon>Pseudocrenilabrinae</taxon>
        <taxon>Haplochromini</taxon>
        <taxon>Astatotilapia</taxon>
    </lineage>
</organism>
<proteinExistence type="predicted"/>
<evidence type="ECO:0000256" key="3">
    <source>
        <dbReference type="ARBA" id="ARBA00022833"/>
    </source>
</evidence>
<accession>A0A3P8PHE7</accession>
<dbReference type="InterPro" id="IPR043136">
    <property type="entry name" value="B30.2/SPRY_sf"/>
</dbReference>
<dbReference type="PANTHER" id="PTHR25465">
    <property type="entry name" value="B-BOX DOMAIN CONTAINING"/>
    <property type="match status" value="1"/>
</dbReference>
<dbReference type="OMA" id="VCMSCAI"/>
<evidence type="ECO:0000313" key="7">
    <source>
        <dbReference type="Proteomes" id="UP000265100"/>
    </source>
</evidence>